<dbReference type="EMBL" id="JACGWT010000002">
    <property type="protein sequence ID" value="MBA8793665.1"/>
    <property type="molecule type" value="Genomic_DNA"/>
</dbReference>
<comment type="caution">
    <text evidence="1">The sequence shown here is derived from an EMBL/GenBank/DDBJ whole genome shotgun (WGS) entry which is preliminary data.</text>
</comment>
<protein>
    <recommendedName>
        <fullName evidence="3">Plasmid replication, integration and excision activator</fullName>
    </recommendedName>
</protein>
<sequence length="141" mass="15506">MDERKSAMQVPFKMSFDDAFPFGAGVVSKVIPANDFEASTKERPVQARDDSGRLLWTVEVLDFDPDARERTVKVKIAADHQPVPPALTDGQFVRPVVLENLMVTPWINDNGMRPKIAYSFRCTGLADARPRSGSSVAAKAA</sequence>
<evidence type="ECO:0008006" key="3">
    <source>
        <dbReference type="Google" id="ProtNLM"/>
    </source>
</evidence>
<dbReference type="Proteomes" id="UP000523079">
    <property type="component" value="Unassembled WGS sequence"/>
</dbReference>
<organism evidence="1 2">
    <name type="scientific">Microlunatus kandeliicorticis</name>
    <dbReference type="NCBI Taxonomy" id="1759536"/>
    <lineage>
        <taxon>Bacteria</taxon>
        <taxon>Bacillati</taxon>
        <taxon>Actinomycetota</taxon>
        <taxon>Actinomycetes</taxon>
        <taxon>Propionibacteriales</taxon>
        <taxon>Propionibacteriaceae</taxon>
        <taxon>Microlunatus</taxon>
    </lineage>
</organism>
<evidence type="ECO:0000313" key="1">
    <source>
        <dbReference type="EMBL" id="MBA8793665.1"/>
    </source>
</evidence>
<name>A0A7W3P5A1_9ACTN</name>
<accession>A0A7W3P5A1</accession>
<gene>
    <name evidence="1" type="ORF">FHX74_001270</name>
</gene>
<dbReference type="AlphaFoldDB" id="A0A7W3P5A1"/>
<keyword evidence="2" id="KW-1185">Reference proteome</keyword>
<proteinExistence type="predicted"/>
<reference evidence="1 2" key="1">
    <citation type="submission" date="2020-07" db="EMBL/GenBank/DDBJ databases">
        <title>Sequencing the genomes of 1000 actinobacteria strains.</title>
        <authorList>
            <person name="Klenk H.-P."/>
        </authorList>
    </citation>
    <scope>NUCLEOTIDE SEQUENCE [LARGE SCALE GENOMIC DNA]</scope>
    <source>
        <strain evidence="1 2">DSM 100723</strain>
    </source>
</reference>
<dbReference type="RefSeq" id="WP_328823669.1">
    <property type="nucleotide sequence ID" value="NZ_JACGWT010000002.1"/>
</dbReference>
<evidence type="ECO:0000313" key="2">
    <source>
        <dbReference type="Proteomes" id="UP000523079"/>
    </source>
</evidence>